<proteinExistence type="predicted"/>
<organism evidence="3 4">
    <name type="scientific">Polyplax serrata</name>
    <name type="common">Common mouse louse</name>
    <dbReference type="NCBI Taxonomy" id="468196"/>
    <lineage>
        <taxon>Eukaryota</taxon>
        <taxon>Metazoa</taxon>
        <taxon>Ecdysozoa</taxon>
        <taxon>Arthropoda</taxon>
        <taxon>Hexapoda</taxon>
        <taxon>Insecta</taxon>
        <taxon>Pterygota</taxon>
        <taxon>Neoptera</taxon>
        <taxon>Paraneoptera</taxon>
        <taxon>Psocodea</taxon>
        <taxon>Troctomorpha</taxon>
        <taxon>Phthiraptera</taxon>
        <taxon>Anoplura</taxon>
        <taxon>Polyplacidae</taxon>
        <taxon>Polyplax</taxon>
    </lineage>
</organism>
<evidence type="ECO:0000259" key="2">
    <source>
        <dbReference type="Pfam" id="PF25825"/>
    </source>
</evidence>
<dbReference type="PANTHER" id="PTHR14907:SF2">
    <property type="entry name" value="SUPPRESSOR APC DOMAIN-CONTAINING PROTEIN 2"/>
    <property type="match status" value="1"/>
</dbReference>
<protein>
    <recommendedName>
        <fullName evidence="2">Suppressor APC domain-containing protein</fullName>
    </recommendedName>
</protein>
<comment type="caution">
    <text evidence="3">The sequence shown here is derived from an EMBL/GenBank/DDBJ whole genome shotgun (WGS) entry which is preliminary data.</text>
</comment>
<sequence length="483" mass="55107">MLQPQTTTLDGLPKRFVYAMRKLFDLMDDKRTGYVKFSDIEQWWQDDGTKGLPKGVIDSLQKVTPTNGLLSFERFCAGLKICLLRNQVEVQKNQNKQPTLSKTKFQPKRPPSAPLLDLSENSIKSQWSNAPTVCPNSAIAGQRTNSMPQLLSEKNEIYKPDIDTRNCISHLPPMNHTGTILYGPPKPPRTAQGLERAAMNAVNLNLERNIERNPLTERMNKAEIRTALQNWQKGLLLNDQDPGKSIIMGYNAGNGLTRSSGDGKSSGYGDSMAVVYKKMGPARKREPRRHTLQNGIDYNMLKRIKQIEQEKDILMQGLTAVERAREWYLKQVAIVQEKMKYLGRVGSHMEPWTETQAEKLELQKARVLEVNRHLTTLTESWERGGLPLHMNLAVHHISHTDIVARAKHENHLLSKFTKPVCKKKRNINYFDHCALQEIAQKSEQISLLEQEKATLLRELYQARALLQSRNSEDIALHDQIGYM</sequence>
<accession>A0AAN8PDK7</accession>
<dbReference type="InterPro" id="IPR026828">
    <property type="entry name" value="SAPC2_1/2"/>
</dbReference>
<dbReference type="InterPro" id="IPR057953">
    <property type="entry name" value="SAPC2_N"/>
</dbReference>
<gene>
    <name evidence="3" type="ORF">RUM43_002915</name>
</gene>
<name>A0AAN8PDK7_POLSC</name>
<feature type="region of interest" description="Disordered" evidence="1">
    <location>
        <begin position="92"/>
        <end position="117"/>
    </location>
</feature>
<evidence type="ECO:0000256" key="1">
    <source>
        <dbReference type="SAM" id="MobiDB-lite"/>
    </source>
</evidence>
<dbReference type="Pfam" id="PF25825">
    <property type="entry name" value="SAPC2_N"/>
    <property type="match status" value="1"/>
</dbReference>
<dbReference type="AlphaFoldDB" id="A0AAN8PDK7"/>
<reference evidence="3 4" key="1">
    <citation type="submission" date="2023-10" db="EMBL/GenBank/DDBJ databases">
        <title>Genomes of two closely related lineages of the louse Polyplax serrata with different host specificities.</title>
        <authorList>
            <person name="Martinu J."/>
            <person name="Tarabai H."/>
            <person name="Stefka J."/>
            <person name="Hypsa V."/>
        </authorList>
    </citation>
    <scope>NUCLEOTIDE SEQUENCE [LARGE SCALE GENOMIC DNA]</scope>
    <source>
        <strain evidence="3">HR10_N</strain>
    </source>
</reference>
<dbReference type="PANTHER" id="PTHR14907">
    <property type="entry name" value="FI14130P"/>
    <property type="match status" value="1"/>
</dbReference>
<dbReference type="Pfam" id="PF11414">
    <property type="entry name" value="Suppressor_APC"/>
    <property type="match status" value="1"/>
</dbReference>
<dbReference type="EMBL" id="JAWJWE010000036">
    <property type="protein sequence ID" value="KAK6629098.1"/>
    <property type="molecule type" value="Genomic_DNA"/>
</dbReference>
<evidence type="ECO:0000313" key="4">
    <source>
        <dbReference type="Proteomes" id="UP001372834"/>
    </source>
</evidence>
<dbReference type="InterPro" id="IPR011992">
    <property type="entry name" value="EF-hand-dom_pair"/>
</dbReference>
<evidence type="ECO:0000313" key="3">
    <source>
        <dbReference type="EMBL" id="KAK6629098.1"/>
    </source>
</evidence>
<feature type="domain" description="Suppressor APC" evidence="2">
    <location>
        <begin position="11"/>
        <end position="89"/>
    </location>
</feature>
<dbReference type="Proteomes" id="UP001372834">
    <property type="component" value="Unassembled WGS sequence"/>
</dbReference>
<dbReference type="SUPFAM" id="SSF47473">
    <property type="entry name" value="EF-hand"/>
    <property type="match status" value="1"/>
</dbReference>